<sequence length="409" mass="46236">MQGTGHPHGMGHPHNAGHPGGHLGSHPGGHPHNMGLGPVIDYNENPFIVIWEVTRACQLKCVHCRADAQLQKDPRELTHEEGINLLDQIYDMNNPMLVFTGGDCMMREDLFELAEYAVKKGMRVSMVPSATDNVTKEKMQRAKDVGLSRWGFSLDGPTPEIHDHFRGTPGSFDLTLEKIKYLNELEMPLQINTVISRYNYDSLEEMAKLVGELKAVMWYIFLLVPTGRGQEDKCITPAEHEKVFRWLYQLSKTAPYDIKTTAAQHYRRVVLQEKARDHKIEKGEIRYEDTMTMDQEGIIDGLKRAPKGVNDGNGFIFVDHIGDVLPSGLLPIPVGNVREKPLADIYRNSEVLKNLRSPDKYKGKCGVCEYNKICGGSRSRTYAVTGDYMESEPYCVYIPMAMRKKETVK</sequence>
<dbReference type="GO" id="GO:0051539">
    <property type="term" value="F:4 iron, 4 sulfur cluster binding"/>
    <property type="evidence" value="ECO:0007669"/>
    <property type="project" value="UniProtKB-KW"/>
</dbReference>
<dbReference type="GO" id="GO:0046872">
    <property type="term" value="F:metal ion binding"/>
    <property type="evidence" value="ECO:0007669"/>
    <property type="project" value="UniProtKB-KW"/>
</dbReference>
<dbReference type="PROSITE" id="PS51918">
    <property type="entry name" value="RADICAL_SAM"/>
    <property type="match status" value="1"/>
</dbReference>
<dbReference type="SFLD" id="SFLDS00029">
    <property type="entry name" value="Radical_SAM"/>
    <property type="match status" value="1"/>
</dbReference>
<keyword evidence="10" id="KW-1185">Reference proteome</keyword>
<dbReference type="PANTHER" id="PTHR11228">
    <property type="entry name" value="RADICAL SAM DOMAIN PROTEIN"/>
    <property type="match status" value="1"/>
</dbReference>
<dbReference type="InterPro" id="IPR058240">
    <property type="entry name" value="rSAM_sf"/>
</dbReference>
<feature type="domain" description="Radical SAM core" evidence="8">
    <location>
        <begin position="43"/>
        <end position="253"/>
    </location>
</feature>
<keyword evidence="3" id="KW-0949">S-adenosyl-L-methionine</keyword>
<evidence type="ECO:0000256" key="4">
    <source>
        <dbReference type="ARBA" id="ARBA00022723"/>
    </source>
</evidence>
<dbReference type="SUPFAM" id="SSF102114">
    <property type="entry name" value="Radical SAM enzymes"/>
    <property type="match status" value="1"/>
</dbReference>
<dbReference type="InterPro" id="IPR017200">
    <property type="entry name" value="PqqE-like"/>
</dbReference>
<evidence type="ECO:0000256" key="6">
    <source>
        <dbReference type="ARBA" id="ARBA00023014"/>
    </source>
</evidence>
<keyword evidence="5" id="KW-0408">Iron</keyword>
<comment type="caution">
    <text evidence="9">The sequence shown here is derived from an EMBL/GenBank/DDBJ whole genome shotgun (WGS) entry which is preliminary data.</text>
</comment>
<keyword evidence="6" id="KW-0411">Iron-sulfur</keyword>
<dbReference type="OrthoDB" id="9782387at2"/>
<evidence type="ECO:0000313" key="9">
    <source>
        <dbReference type="EMBL" id="RDU38813.1"/>
    </source>
</evidence>
<dbReference type="CDD" id="cd21123">
    <property type="entry name" value="SPASM_MftC-like"/>
    <property type="match status" value="1"/>
</dbReference>
<dbReference type="Pfam" id="PF04055">
    <property type="entry name" value="Radical_SAM"/>
    <property type="match status" value="1"/>
</dbReference>
<dbReference type="Pfam" id="PF13186">
    <property type="entry name" value="SPASM"/>
    <property type="match status" value="1"/>
</dbReference>
<evidence type="ECO:0000256" key="2">
    <source>
        <dbReference type="ARBA" id="ARBA00022485"/>
    </source>
</evidence>
<evidence type="ECO:0000256" key="7">
    <source>
        <dbReference type="SAM" id="MobiDB-lite"/>
    </source>
</evidence>
<organism evidence="9 10">
    <name type="scientific">Neobacillus piezotolerans</name>
    <dbReference type="NCBI Taxonomy" id="2259171"/>
    <lineage>
        <taxon>Bacteria</taxon>
        <taxon>Bacillati</taxon>
        <taxon>Bacillota</taxon>
        <taxon>Bacilli</taxon>
        <taxon>Bacillales</taxon>
        <taxon>Bacillaceae</taxon>
        <taxon>Neobacillus</taxon>
    </lineage>
</organism>
<accession>A0A3D8GWJ3</accession>
<evidence type="ECO:0000313" key="10">
    <source>
        <dbReference type="Proteomes" id="UP000257144"/>
    </source>
</evidence>
<dbReference type="InterPro" id="IPR007197">
    <property type="entry name" value="rSAM"/>
</dbReference>
<keyword evidence="2" id="KW-0004">4Fe-4S</keyword>
<comment type="cofactor">
    <cofactor evidence="1">
        <name>[4Fe-4S] cluster</name>
        <dbReference type="ChEBI" id="CHEBI:49883"/>
    </cofactor>
</comment>
<dbReference type="EMBL" id="QNQT01000001">
    <property type="protein sequence ID" value="RDU38813.1"/>
    <property type="molecule type" value="Genomic_DNA"/>
</dbReference>
<keyword evidence="4" id="KW-0479">Metal-binding</keyword>
<dbReference type="Gene3D" id="3.20.20.70">
    <property type="entry name" value="Aldolase class I"/>
    <property type="match status" value="1"/>
</dbReference>
<dbReference type="GO" id="GO:0003824">
    <property type="term" value="F:catalytic activity"/>
    <property type="evidence" value="ECO:0007669"/>
    <property type="project" value="InterPro"/>
</dbReference>
<dbReference type="PANTHER" id="PTHR11228:SF34">
    <property type="entry name" value="TUNGSTEN-CONTAINING ALDEHYDE FERREDOXIN OXIDOREDUCTASE COFACTOR MODIFYING PROTEIN"/>
    <property type="match status" value="1"/>
</dbReference>
<evidence type="ECO:0000256" key="5">
    <source>
        <dbReference type="ARBA" id="ARBA00023004"/>
    </source>
</evidence>
<dbReference type="SFLD" id="SFLDG01067">
    <property type="entry name" value="SPASM/twitch_domain_containing"/>
    <property type="match status" value="1"/>
</dbReference>
<name>A0A3D8GWJ3_9BACI</name>
<feature type="compositionally biased region" description="Low complexity" evidence="7">
    <location>
        <begin position="1"/>
        <end position="17"/>
    </location>
</feature>
<dbReference type="InterPro" id="IPR050377">
    <property type="entry name" value="Radical_SAM_PqqE_MftC-like"/>
</dbReference>
<dbReference type="CDD" id="cd01335">
    <property type="entry name" value="Radical_SAM"/>
    <property type="match status" value="1"/>
</dbReference>
<gene>
    <name evidence="9" type="ORF">DRW41_04440</name>
</gene>
<proteinExistence type="predicted"/>
<dbReference type="AlphaFoldDB" id="A0A3D8GWJ3"/>
<dbReference type="Proteomes" id="UP000257144">
    <property type="component" value="Unassembled WGS sequence"/>
</dbReference>
<dbReference type="InterPro" id="IPR013785">
    <property type="entry name" value="Aldolase_TIM"/>
</dbReference>
<feature type="compositionally biased region" description="Gly residues" evidence="7">
    <location>
        <begin position="18"/>
        <end position="27"/>
    </location>
</feature>
<dbReference type="InterPro" id="IPR023885">
    <property type="entry name" value="4Fe4S-binding_SPASM_dom"/>
</dbReference>
<dbReference type="NCBIfam" id="TIGR04053">
    <property type="entry name" value="TIGR04053 family radical SAM/SPASM domain-containing protein"/>
    <property type="match status" value="1"/>
</dbReference>
<feature type="region of interest" description="Disordered" evidence="7">
    <location>
        <begin position="1"/>
        <end position="32"/>
    </location>
</feature>
<evidence type="ECO:0000259" key="8">
    <source>
        <dbReference type="PROSITE" id="PS51918"/>
    </source>
</evidence>
<reference evidence="9 10" key="1">
    <citation type="submission" date="2018-07" db="EMBL/GenBank/DDBJ databases">
        <title>Bacillus sp. YLB-04 draft genome sequence.</title>
        <authorList>
            <person name="Yu L."/>
            <person name="Tang X."/>
        </authorList>
    </citation>
    <scope>NUCLEOTIDE SEQUENCE [LARGE SCALE GENOMIC DNA]</scope>
    <source>
        <strain evidence="9 10">YLB-04</strain>
    </source>
</reference>
<dbReference type="PIRSF" id="PIRSF037420">
    <property type="entry name" value="PQQ_syn_pqqE"/>
    <property type="match status" value="1"/>
</dbReference>
<protein>
    <submittedName>
        <fullName evidence="9">Radical SAM/SPASM domain-containing protein</fullName>
    </submittedName>
</protein>
<dbReference type="SFLD" id="SFLDG01386">
    <property type="entry name" value="main_SPASM_domain-containing"/>
    <property type="match status" value="1"/>
</dbReference>
<evidence type="ECO:0000256" key="1">
    <source>
        <dbReference type="ARBA" id="ARBA00001966"/>
    </source>
</evidence>
<evidence type="ECO:0000256" key="3">
    <source>
        <dbReference type="ARBA" id="ARBA00022691"/>
    </source>
</evidence>